<evidence type="ECO:0000256" key="1">
    <source>
        <dbReference type="SAM" id="MobiDB-lite"/>
    </source>
</evidence>
<proteinExistence type="predicted"/>
<feature type="compositionally biased region" description="Basic residues" evidence="1">
    <location>
        <begin position="325"/>
        <end position="343"/>
    </location>
</feature>
<dbReference type="InterPro" id="IPR046699">
    <property type="entry name" value="ARPP-1"/>
</dbReference>
<organism evidence="3">
    <name type="scientific">marine metagenome</name>
    <dbReference type="NCBI Taxonomy" id="408172"/>
    <lineage>
        <taxon>unclassified sequences</taxon>
        <taxon>metagenomes</taxon>
        <taxon>ecological metagenomes</taxon>
    </lineage>
</organism>
<feature type="domain" description="ARG and Rhodanese-Phosphatase-superfamily-associated" evidence="2">
    <location>
        <begin position="22"/>
        <end position="314"/>
    </location>
</feature>
<dbReference type="EMBL" id="UINC01067687">
    <property type="protein sequence ID" value="SVB99591.1"/>
    <property type="molecule type" value="Genomic_DNA"/>
</dbReference>
<name>A0A382ILP4_9ZZZZ</name>
<evidence type="ECO:0000259" key="2">
    <source>
        <dbReference type="Pfam" id="PF20208"/>
    </source>
</evidence>
<sequence length="349" mass="39273">MSAAEENLLPEVSLIQGRIEEVSLGEPTVHGQMAIFPLLDKEESARDYLTLDESIANGYAHVTEVDESGDVPELKFRNSSDKRIFLMEGEELVGAKQNRTLNLSILAPAEREITIPVTCVESGRWSYNSERFDSSDRVHYSRGRRKKMASVSESMNFCNRPEANQSAVWDEISSKELRMKSFSPTSSMGAIFEKNKGRLSDYVKAFTAIENQAGMLVMVGDDIVGLDLFDNKETLKKLMPKLVRSFALDAIELNTRKKYQPEIEDAKDLLKKTATANTSNHPAVGDGNNLRLQSEEVIGGALVLDYQVIHLSVFRNDDRTESGSHRRSRGSRVRRASHRRNYRRREGGI</sequence>
<evidence type="ECO:0000313" key="3">
    <source>
        <dbReference type="EMBL" id="SVB99591.1"/>
    </source>
</evidence>
<dbReference type="AlphaFoldDB" id="A0A382ILP4"/>
<dbReference type="Pfam" id="PF20208">
    <property type="entry name" value="ARPP-1"/>
    <property type="match status" value="1"/>
</dbReference>
<reference evidence="3" key="1">
    <citation type="submission" date="2018-05" db="EMBL/GenBank/DDBJ databases">
        <authorList>
            <person name="Lanie J.A."/>
            <person name="Ng W.-L."/>
            <person name="Kazmierczak K.M."/>
            <person name="Andrzejewski T.M."/>
            <person name="Davidsen T.M."/>
            <person name="Wayne K.J."/>
            <person name="Tettelin H."/>
            <person name="Glass J.I."/>
            <person name="Rusch D."/>
            <person name="Podicherti R."/>
            <person name="Tsui H.-C.T."/>
            <person name="Winkler M.E."/>
        </authorList>
    </citation>
    <scope>NUCLEOTIDE SEQUENCE</scope>
</reference>
<accession>A0A382ILP4</accession>
<gene>
    <name evidence="3" type="ORF">METZ01_LOCUS252445</name>
</gene>
<protein>
    <recommendedName>
        <fullName evidence="2">ARG and Rhodanese-Phosphatase-superfamily-associated domain-containing protein</fullName>
    </recommendedName>
</protein>
<feature type="region of interest" description="Disordered" evidence="1">
    <location>
        <begin position="317"/>
        <end position="349"/>
    </location>
</feature>